<dbReference type="Proteomes" id="UP001597187">
    <property type="component" value="Unassembled WGS sequence"/>
</dbReference>
<keyword evidence="3" id="KW-1185">Reference proteome</keyword>
<dbReference type="InterPro" id="IPR010982">
    <property type="entry name" value="Lambda_DNA-bd_dom_sf"/>
</dbReference>
<dbReference type="CDD" id="cd00093">
    <property type="entry name" value="HTH_XRE"/>
    <property type="match status" value="1"/>
</dbReference>
<dbReference type="SMART" id="SM00530">
    <property type="entry name" value="HTH_XRE"/>
    <property type="match status" value="1"/>
</dbReference>
<accession>A0ABD6AS07</accession>
<organism evidence="2 3">
    <name type="scientific">Halomarina rubra</name>
    <dbReference type="NCBI Taxonomy" id="2071873"/>
    <lineage>
        <taxon>Archaea</taxon>
        <taxon>Methanobacteriati</taxon>
        <taxon>Methanobacteriota</taxon>
        <taxon>Stenosarchaea group</taxon>
        <taxon>Halobacteria</taxon>
        <taxon>Halobacteriales</taxon>
        <taxon>Natronomonadaceae</taxon>
        <taxon>Halomarina</taxon>
    </lineage>
</organism>
<evidence type="ECO:0000313" key="2">
    <source>
        <dbReference type="EMBL" id="MFD1512670.1"/>
    </source>
</evidence>
<dbReference type="EMBL" id="JBHUDC010000002">
    <property type="protein sequence ID" value="MFD1512670.1"/>
    <property type="molecule type" value="Genomic_DNA"/>
</dbReference>
<dbReference type="RefSeq" id="WP_250872638.1">
    <property type="nucleotide sequence ID" value="NZ_JALXFV010000002.1"/>
</dbReference>
<sequence length="99" mass="11447">MSHPTGTHVDEHLTAIERHIRAIRGEPLDVTPWDYRLPSPEELRAMRKRCGLTQTELAERIDSDQSYVSAVENGKYPPGRGHLTKLLRLYRLEWPEGDE</sequence>
<evidence type="ECO:0000259" key="1">
    <source>
        <dbReference type="PROSITE" id="PS50943"/>
    </source>
</evidence>
<gene>
    <name evidence="2" type="ORF">ACFSBT_05160</name>
</gene>
<reference evidence="2 3" key="1">
    <citation type="journal article" date="2019" name="Int. J. Syst. Evol. Microbiol.">
        <title>The Global Catalogue of Microorganisms (GCM) 10K type strain sequencing project: providing services to taxonomists for standard genome sequencing and annotation.</title>
        <authorList>
            <consortium name="The Broad Institute Genomics Platform"/>
            <consortium name="The Broad Institute Genome Sequencing Center for Infectious Disease"/>
            <person name="Wu L."/>
            <person name="Ma J."/>
        </authorList>
    </citation>
    <scope>NUCLEOTIDE SEQUENCE [LARGE SCALE GENOMIC DNA]</scope>
    <source>
        <strain evidence="2 3">CGMCC 1.12563</strain>
    </source>
</reference>
<dbReference type="SUPFAM" id="SSF47413">
    <property type="entry name" value="lambda repressor-like DNA-binding domains"/>
    <property type="match status" value="1"/>
</dbReference>
<comment type="caution">
    <text evidence="2">The sequence shown here is derived from an EMBL/GenBank/DDBJ whole genome shotgun (WGS) entry which is preliminary data.</text>
</comment>
<feature type="domain" description="HTH cro/C1-type" evidence="1">
    <location>
        <begin position="43"/>
        <end position="97"/>
    </location>
</feature>
<dbReference type="PROSITE" id="PS50943">
    <property type="entry name" value="HTH_CROC1"/>
    <property type="match status" value="1"/>
</dbReference>
<dbReference type="AlphaFoldDB" id="A0ABD6AS07"/>
<name>A0ABD6AS07_9EURY</name>
<evidence type="ECO:0000313" key="3">
    <source>
        <dbReference type="Proteomes" id="UP001597187"/>
    </source>
</evidence>
<dbReference type="Gene3D" id="1.10.260.40">
    <property type="entry name" value="lambda repressor-like DNA-binding domains"/>
    <property type="match status" value="1"/>
</dbReference>
<proteinExistence type="predicted"/>
<dbReference type="InterPro" id="IPR001387">
    <property type="entry name" value="Cro/C1-type_HTH"/>
</dbReference>
<protein>
    <submittedName>
        <fullName evidence="2">Helix-turn-helix domain-containing protein</fullName>
    </submittedName>
</protein>
<dbReference type="Pfam" id="PF01381">
    <property type="entry name" value="HTH_3"/>
    <property type="match status" value="1"/>
</dbReference>